<keyword evidence="9 11" id="KW-0482">Metalloprotease</keyword>
<dbReference type="InterPro" id="IPR036034">
    <property type="entry name" value="PDZ_sf"/>
</dbReference>
<keyword evidence="4 13" id="KW-0645">Protease</keyword>
<dbReference type="InterPro" id="IPR001478">
    <property type="entry name" value="PDZ"/>
</dbReference>
<dbReference type="CDD" id="cd23081">
    <property type="entry name" value="cpPDZ_EcRseP-like"/>
    <property type="match status" value="1"/>
</dbReference>
<organism evidence="13 14">
    <name type="scientific">Pyruvatibacter mobilis</name>
    <dbReference type="NCBI Taxonomy" id="1712261"/>
    <lineage>
        <taxon>Bacteria</taxon>
        <taxon>Pseudomonadati</taxon>
        <taxon>Pseudomonadota</taxon>
        <taxon>Alphaproteobacteria</taxon>
        <taxon>Hyphomicrobiales</taxon>
        <taxon>Parvibaculaceae</taxon>
        <taxon>Pyruvatibacter</taxon>
    </lineage>
</organism>
<comment type="caution">
    <text evidence="13">The sequence shown here is derived from an EMBL/GenBank/DDBJ whole genome shotgun (WGS) entry which is preliminary data.</text>
</comment>
<dbReference type="Pfam" id="PF17820">
    <property type="entry name" value="PDZ_6"/>
    <property type="match status" value="1"/>
</dbReference>
<dbReference type="PANTHER" id="PTHR42837">
    <property type="entry name" value="REGULATOR OF SIGMA-E PROTEASE RSEP"/>
    <property type="match status" value="1"/>
</dbReference>
<keyword evidence="5 11" id="KW-0812">Transmembrane</keyword>
<evidence type="ECO:0000259" key="12">
    <source>
        <dbReference type="SMART" id="SM00228"/>
    </source>
</evidence>
<dbReference type="SUPFAM" id="SSF50156">
    <property type="entry name" value="PDZ domain-like"/>
    <property type="match status" value="1"/>
</dbReference>
<evidence type="ECO:0000256" key="5">
    <source>
        <dbReference type="ARBA" id="ARBA00022692"/>
    </source>
</evidence>
<dbReference type="GeneID" id="300654876"/>
<keyword evidence="14" id="KW-1185">Reference proteome</keyword>
<keyword evidence="10 11" id="KW-0472">Membrane</keyword>
<dbReference type="Gene3D" id="2.30.42.10">
    <property type="match status" value="1"/>
</dbReference>
<accession>A0A845QBR9</accession>
<evidence type="ECO:0000256" key="2">
    <source>
        <dbReference type="ARBA" id="ARBA00004141"/>
    </source>
</evidence>
<dbReference type="SMART" id="SM00228">
    <property type="entry name" value="PDZ"/>
    <property type="match status" value="1"/>
</dbReference>
<keyword evidence="8 11" id="KW-1133">Transmembrane helix</keyword>
<evidence type="ECO:0000256" key="11">
    <source>
        <dbReference type="RuleBase" id="RU362031"/>
    </source>
</evidence>
<dbReference type="EC" id="3.4.24.-" evidence="11"/>
<evidence type="ECO:0000313" key="13">
    <source>
        <dbReference type="EMBL" id="NBG95656.1"/>
    </source>
</evidence>
<dbReference type="PANTHER" id="PTHR42837:SF2">
    <property type="entry name" value="MEMBRANE METALLOPROTEASE ARASP2, CHLOROPLASTIC-RELATED"/>
    <property type="match status" value="1"/>
</dbReference>
<comment type="subcellular location">
    <subcellularLocation>
        <location evidence="2">Membrane</location>
        <topology evidence="2">Multi-pass membrane protein</topology>
    </subcellularLocation>
</comment>
<dbReference type="InterPro" id="IPR004387">
    <property type="entry name" value="Pept_M50_Zn"/>
</dbReference>
<feature type="transmembrane region" description="Helical" evidence="11">
    <location>
        <begin position="292"/>
        <end position="317"/>
    </location>
</feature>
<feature type="transmembrane region" description="Helical" evidence="11">
    <location>
        <begin position="347"/>
        <end position="365"/>
    </location>
</feature>
<name>A0A845QBR9_9HYPH</name>
<sequence length="382" mass="41324">MDFLSGLFGYVVPFVFVLSLVVFIHEMGHFLVARWFGIIVEQFSIGFGREVAGWTDKNGTRWKVGWLPLGGYVKFLGDESAASTPDRAALEKLPEDVRGDCFQFKPLHARAAVVAAGPVANFILAIIIFAFMYSVVGQTITAPRIDKVLADGPAAAAGFEPGDLIVSIQGSEIVSFNDMQRIVSTSPERELDVVVERDGVLVDLVVVPELKEITDRFGNTQMVGMIGLSRSNAADDLVTVRYNPAVAVWKGVEETGFIISTTFSYLGDIIVGRQNADQLGGPLRIAQVSGQVATLGLLALLNLAAILSVSIGLLNLFPIPMLDGGHLLYYAVEAVRGEPLGEKAQEYGFRIGLAAVLSLMLFATWNDLVHLRVVEYIGSVFS</sequence>
<keyword evidence="11" id="KW-0479">Metal-binding</keyword>
<dbReference type="CDD" id="cd06163">
    <property type="entry name" value="S2P-M50_PDZ_RseP-like"/>
    <property type="match status" value="1"/>
</dbReference>
<dbReference type="GO" id="GO:0046872">
    <property type="term" value="F:metal ion binding"/>
    <property type="evidence" value="ECO:0007669"/>
    <property type="project" value="UniProtKB-KW"/>
</dbReference>
<feature type="domain" description="PDZ" evidence="12">
    <location>
        <begin position="129"/>
        <end position="199"/>
    </location>
</feature>
<evidence type="ECO:0000256" key="1">
    <source>
        <dbReference type="ARBA" id="ARBA00001947"/>
    </source>
</evidence>
<dbReference type="NCBIfam" id="TIGR00054">
    <property type="entry name" value="RIP metalloprotease RseP"/>
    <property type="match status" value="1"/>
</dbReference>
<dbReference type="GO" id="GO:0006508">
    <property type="term" value="P:proteolysis"/>
    <property type="evidence" value="ECO:0007669"/>
    <property type="project" value="UniProtKB-KW"/>
</dbReference>
<evidence type="ECO:0000256" key="6">
    <source>
        <dbReference type="ARBA" id="ARBA00022801"/>
    </source>
</evidence>
<dbReference type="EMBL" id="WXYQ01000005">
    <property type="protein sequence ID" value="NBG95656.1"/>
    <property type="molecule type" value="Genomic_DNA"/>
</dbReference>
<evidence type="ECO:0000256" key="8">
    <source>
        <dbReference type="ARBA" id="ARBA00022989"/>
    </source>
</evidence>
<dbReference type="InterPro" id="IPR008915">
    <property type="entry name" value="Peptidase_M50"/>
</dbReference>
<protein>
    <recommendedName>
        <fullName evidence="11">Zinc metalloprotease</fullName>
        <ecNumber evidence="11">3.4.24.-</ecNumber>
    </recommendedName>
</protein>
<dbReference type="AlphaFoldDB" id="A0A845QBR9"/>
<evidence type="ECO:0000256" key="10">
    <source>
        <dbReference type="ARBA" id="ARBA00023136"/>
    </source>
</evidence>
<proteinExistence type="inferred from homology"/>
<dbReference type="GO" id="GO:0016020">
    <property type="term" value="C:membrane"/>
    <property type="evidence" value="ECO:0007669"/>
    <property type="project" value="UniProtKB-SubCell"/>
</dbReference>
<dbReference type="GO" id="GO:0004222">
    <property type="term" value="F:metalloendopeptidase activity"/>
    <property type="evidence" value="ECO:0007669"/>
    <property type="project" value="InterPro"/>
</dbReference>
<reference evidence="13 14" key="1">
    <citation type="journal article" date="2016" name="Int. J. Syst. Evol. Microbiol.">
        <title>Pyruvatibacter mobilis gen. nov., sp. nov., a marine bacterium from the culture broth of Picochlorum sp. 122.</title>
        <authorList>
            <person name="Wang G."/>
            <person name="Tang M."/>
            <person name="Wu H."/>
            <person name="Dai S."/>
            <person name="Li T."/>
            <person name="Chen C."/>
            <person name="He H."/>
            <person name="Fan J."/>
            <person name="Xiang W."/>
            <person name="Li X."/>
        </authorList>
    </citation>
    <scope>NUCLEOTIDE SEQUENCE [LARGE SCALE GENOMIC DNA]</scope>
    <source>
        <strain evidence="13 14">GYP-11</strain>
    </source>
</reference>
<evidence type="ECO:0000256" key="3">
    <source>
        <dbReference type="ARBA" id="ARBA00007931"/>
    </source>
</evidence>
<evidence type="ECO:0000256" key="9">
    <source>
        <dbReference type="ARBA" id="ARBA00023049"/>
    </source>
</evidence>
<dbReference type="Pfam" id="PF02163">
    <property type="entry name" value="Peptidase_M50"/>
    <property type="match status" value="1"/>
</dbReference>
<dbReference type="InterPro" id="IPR041489">
    <property type="entry name" value="PDZ_6"/>
</dbReference>
<evidence type="ECO:0000256" key="7">
    <source>
        <dbReference type="ARBA" id="ARBA00022833"/>
    </source>
</evidence>
<comment type="cofactor">
    <cofactor evidence="1 11">
        <name>Zn(2+)</name>
        <dbReference type="ChEBI" id="CHEBI:29105"/>
    </cofactor>
</comment>
<keyword evidence="6 11" id="KW-0378">Hydrolase</keyword>
<comment type="similarity">
    <text evidence="3 11">Belongs to the peptidase M50B family.</text>
</comment>
<keyword evidence="7 11" id="KW-0862">Zinc</keyword>
<gene>
    <name evidence="13" type="primary">rseP</name>
    <name evidence="13" type="ORF">GTQ45_07915</name>
</gene>
<evidence type="ECO:0000256" key="4">
    <source>
        <dbReference type="ARBA" id="ARBA00022670"/>
    </source>
</evidence>
<feature type="transmembrane region" description="Helical" evidence="11">
    <location>
        <begin position="112"/>
        <end position="136"/>
    </location>
</feature>
<dbReference type="RefSeq" id="WP_160587570.1">
    <property type="nucleotide sequence ID" value="NZ_BMHN01000001.1"/>
</dbReference>
<feature type="transmembrane region" description="Helical" evidence="11">
    <location>
        <begin position="7"/>
        <end position="25"/>
    </location>
</feature>
<dbReference type="Proteomes" id="UP000470384">
    <property type="component" value="Unassembled WGS sequence"/>
</dbReference>
<dbReference type="OrthoDB" id="9782003at2"/>
<evidence type="ECO:0000313" key="14">
    <source>
        <dbReference type="Proteomes" id="UP000470384"/>
    </source>
</evidence>